<sequence length="116" mass="12896">MTERITVAESLPAAAVVRVSRASYDPSRFAEVDAASKKTSEYIIPALRRLPGLIHFYAGVSPKGSIVQVSIWDTDEHAAQLDRLKEMVVDGRRDMEAVGVTFTPIFNYPIDQTWTV</sequence>
<organism evidence="1 2">
    <name type="scientific">Rhizobium loti</name>
    <name type="common">Mesorhizobium loti</name>
    <dbReference type="NCBI Taxonomy" id="381"/>
    <lineage>
        <taxon>Bacteria</taxon>
        <taxon>Pseudomonadati</taxon>
        <taxon>Pseudomonadota</taxon>
        <taxon>Alphaproteobacteria</taxon>
        <taxon>Hyphomicrobiales</taxon>
        <taxon>Phyllobacteriaceae</taxon>
        <taxon>Mesorhizobium</taxon>
    </lineage>
</organism>
<protein>
    <recommendedName>
        <fullName evidence="3">ABM domain-containing protein</fullName>
    </recommendedName>
</protein>
<comment type="caution">
    <text evidence="1">The sequence shown here is derived from an EMBL/GenBank/DDBJ whole genome shotgun (WGS) entry which is preliminary data.</text>
</comment>
<accession>A0A117N295</accession>
<dbReference type="Proteomes" id="UP000053176">
    <property type="component" value="Unassembled WGS sequence"/>
</dbReference>
<evidence type="ECO:0000313" key="1">
    <source>
        <dbReference type="EMBL" id="KUM24638.1"/>
    </source>
</evidence>
<evidence type="ECO:0008006" key="3">
    <source>
        <dbReference type="Google" id="ProtNLM"/>
    </source>
</evidence>
<name>A0A117N295_RHILI</name>
<reference evidence="1 2" key="1">
    <citation type="submission" date="2015-12" db="EMBL/GenBank/DDBJ databases">
        <title>Draft genome sequence of Mesorhizobium sp. UFLA 01-765, a multitolerant efficient symbiont and plant-growth promoting strain isolated from Zn-mining soil using Leucaena leucocephala as a trap plant.</title>
        <authorList>
            <person name="Rangel W.M."/>
            <person name="Thijs S."/>
            <person name="Longatti S.M."/>
            <person name="Moreira F.M."/>
            <person name="Weyens N."/>
            <person name="Vangronsveld J."/>
            <person name="Van Hamme J.D."/>
            <person name="Bottos E.M."/>
            <person name="Rineau F."/>
        </authorList>
    </citation>
    <scope>NUCLEOTIDE SEQUENCE [LARGE SCALE GENOMIC DNA]</scope>
    <source>
        <strain evidence="1 2">UFLA 01-765</strain>
    </source>
</reference>
<dbReference type="AlphaFoldDB" id="A0A117N295"/>
<proteinExistence type="predicted"/>
<gene>
    <name evidence="1" type="ORF">AU467_05820</name>
</gene>
<dbReference type="OrthoDB" id="9153483at2"/>
<evidence type="ECO:0000313" key="2">
    <source>
        <dbReference type="Proteomes" id="UP000053176"/>
    </source>
</evidence>
<dbReference type="EMBL" id="LPWA01000131">
    <property type="protein sequence ID" value="KUM24638.1"/>
    <property type="molecule type" value="Genomic_DNA"/>
</dbReference>